<evidence type="ECO:0000313" key="2">
    <source>
        <dbReference type="Proteomes" id="UP001392318"/>
    </source>
</evidence>
<comment type="caution">
    <text evidence="1">The sequence shown here is derived from an EMBL/GenBank/DDBJ whole genome shotgun (WGS) entry which is preliminary data.</text>
</comment>
<accession>A0ACC6RXG1</accession>
<dbReference type="EMBL" id="JAYMRU010000064">
    <property type="protein sequence ID" value="MEM5406207.1"/>
    <property type="molecule type" value="Genomic_DNA"/>
</dbReference>
<sequence>MRTARTWGLLSCALIVTGCAGPTALLSPALPYDYDSVACRKPPTTAGDTYASALCADIAVLGDLEKQYYEKTGSPAAQKDLRDQWVIIIMRDVDQLFWQFEGKLTGRSEIEQTITETAITGMAAASAGVTAVAGKTALAVISATLSGFNTSFSKNVLQEQTMAALFAAATANRIAIEAQIKAGLTNGVDKYSLALAERDVMDYGQAGSLNAALASLSEKVGLAADKAKKQRADVSPAAVQ</sequence>
<name>A0ACC6RXG1_9BURK</name>
<protein>
    <submittedName>
        <fullName evidence="1">Uncharacterized protein</fullName>
    </submittedName>
</protein>
<proteinExistence type="predicted"/>
<gene>
    <name evidence="1" type="ORF">VSR83_40565</name>
</gene>
<organism evidence="1 2">
    <name type="scientific">Paraburkholderia unamae</name>
    <dbReference type="NCBI Taxonomy" id="219649"/>
    <lineage>
        <taxon>Bacteria</taxon>
        <taxon>Pseudomonadati</taxon>
        <taxon>Pseudomonadota</taxon>
        <taxon>Betaproteobacteria</taxon>
        <taxon>Burkholderiales</taxon>
        <taxon>Burkholderiaceae</taxon>
        <taxon>Paraburkholderia</taxon>
    </lineage>
</organism>
<dbReference type="Proteomes" id="UP001392318">
    <property type="component" value="Unassembled WGS sequence"/>
</dbReference>
<reference evidence="1" key="1">
    <citation type="submission" date="2024-01" db="EMBL/GenBank/DDBJ databases">
        <title>The diversity of rhizobia nodulating Mimosa spp. in eleven states of Brazil covering several biomes is determined by host plant, location, and edaphic factors.</title>
        <authorList>
            <person name="Rouws L."/>
            <person name="Barauna A."/>
            <person name="Beukes C."/>
            <person name="De Faria S.M."/>
            <person name="Gross E."/>
            <person name="Dos Reis Junior F.B."/>
            <person name="Simon M."/>
            <person name="Maluk M."/>
            <person name="Odee D.W."/>
            <person name="Kenicer G."/>
            <person name="Young J.P.W."/>
            <person name="Reis V.M."/>
            <person name="Zilli J."/>
            <person name="James E.K."/>
        </authorList>
    </citation>
    <scope>NUCLEOTIDE SEQUENCE</scope>
    <source>
        <strain evidence="1">JPY452</strain>
    </source>
</reference>
<keyword evidence="2" id="KW-1185">Reference proteome</keyword>
<evidence type="ECO:0000313" key="1">
    <source>
        <dbReference type="EMBL" id="MEM5406207.1"/>
    </source>
</evidence>